<dbReference type="Proteomes" id="UP000218151">
    <property type="component" value="Unassembled WGS sequence"/>
</dbReference>
<dbReference type="PANTHER" id="PTHR11562">
    <property type="entry name" value="CATION EFFLUX PROTEIN/ ZINC TRANSPORTER"/>
    <property type="match status" value="1"/>
</dbReference>
<evidence type="ECO:0000313" key="13">
    <source>
        <dbReference type="Proteomes" id="UP000218151"/>
    </source>
</evidence>
<dbReference type="InterPro" id="IPR027470">
    <property type="entry name" value="Cation_efflux_CTD"/>
</dbReference>
<evidence type="ECO:0000256" key="1">
    <source>
        <dbReference type="ARBA" id="ARBA00004141"/>
    </source>
</evidence>
<evidence type="ECO:0000313" key="12">
    <source>
        <dbReference type="EMBL" id="PAX09058.1"/>
    </source>
</evidence>
<dbReference type="Gene3D" id="1.20.1510.10">
    <property type="entry name" value="Cation efflux protein transmembrane domain"/>
    <property type="match status" value="1"/>
</dbReference>
<dbReference type="OrthoDB" id="9809646at2"/>
<evidence type="ECO:0000256" key="9">
    <source>
        <dbReference type="SAM" id="Phobius"/>
    </source>
</evidence>
<dbReference type="InterPro" id="IPR036837">
    <property type="entry name" value="Cation_efflux_CTD_sf"/>
</dbReference>
<comment type="subcellular location">
    <subcellularLocation>
        <location evidence="1">Membrane</location>
        <topology evidence="1">Multi-pass membrane protein</topology>
    </subcellularLocation>
</comment>
<feature type="transmembrane region" description="Helical" evidence="9">
    <location>
        <begin position="25"/>
        <end position="49"/>
    </location>
</feature>
<dbReference type="PANTHER" id="PTHR11562:SF17">
    <property type="entry name" value="RE54080P-RELATED"/>
    <property type="match status" value="1"/>
</dbReference>
<name>A0A2A2SIL2_9SPHN</name>
<evidence type="ECO:0000256" key="3">
    <source>
        <dbReference type="ARBA" id="ARBA00022448"/>
    </source>
</evidence>
<accession>A0A2A2SIL2</accession>
<dbReference type="InterPro" id="IPR058533">
    <property type="entry name" value="Cation_efflux_TM"/>
</dbReference>
<feature type="transmembrane region" description="Helical" evidence="9">
    <location>
        <begin position="55"/>
        <end position="72"/>
    </location>
</feature>
<dbReference type="NCBIfam" id="TIGR01297">
    <property type="entry name" value="CDF"/>
    <property type="match status" value="1"/>
</dbReference>
<feature type="transmembrane region" description="Helical" evidence="9">
    <location>
        <begin position="190"/>
        <end position="208"/>
    </location>
</feature>
<dbReference type="InterPro" id="IPR002524">
    <property type="entry name" value="Cation_efflux"/>
</dbReference>
<comment type="caution">
    <text evidence="12">The sequence shown here is derived from an EMBL/GenBank/DDBJ whole genome shotgun (WGS) entry which is preliminary data.</text>
</comment>
<evidence type="ECO:0000256" key="7">
    <source>
        <dbReference type="ARBA" id="ARBA00023065"/>
    </source>
</evidence>
<keyword evidence="7" id="KW-0406">Ion transport</keyword>
<feature type="domain" description="Cation efflux protein transmembrane" evidence="10">
    <location>
        <begin position="28"/>
        <end position="216"/>
    </location>
</feature>
<reference evidence="13" key="1">
    <citation type="submission" date="2017-09" db="EMBL/GenBank/DDBJ databases">
        <authorList>
            <person name="Feng G."/>
            <person name="Zhu H."/>
        </authorList>
    </citation>
    <scope>NUCLEOTIDE SEQUENCE [LARGE SCALE GENOMIC DNA]</scope>
    <source>
        <strain evidence="13">1PNM-20</strain>
    </source>
</reference>
<evidence type="ECO:0000256" key="6">
    <source>
        <dbReference type="ARBA" id="ARBA00022989"/>
    </source>
</evidence>
<evidence type="ECO:0000259" key="10">
    <source>
        <dbReference type="Pfam" id="PF01545"/>
    </source>
</evidence>
<dbReference type="RefSeq" id="WP_095997556.1">
    <property type="nucleotide sequence ID" value="NZ_NSLI01000002.1"/>
</dbReference>
<evidence type="ECO:0000256" key="5">
    <source>
        <dbReference type="ARBA" id="ARBA00022906"/>
    </source>
</evidence>
<dbReference type="GO" id="GO:0005886">
    <property type="term" value="C:plasma membrane"/>
    <property type="evidence" value="ECO:0007669"/>
    <property type="project" value="TreeGrafter"/>
</dbReference>
<keyword evidence="4 9" id="KW-0812">Transmembrane</keyword>
<keyword evidence="3" id="KW-0813">Transport</keyword>
<dbReference type="AlphaFoldDB" id="A0A2A2SIL2"/>
<keyword evidence="5" id="KW-0862">Zinc</keyword>
<evidence type="ECO:0000256" key="4">
    <source>
        <dbReference type="ARBA" id="ARBA00022692"/>
    </source>
</evidence>
<keyword evidence="8 9" id="KW-0472">Membrane</keyword>
<gene>
    <name evidence="12" type="ORF">CKY28_06955</name>
</gene>
<feature type="transmembrane region" description="Helical" evidence="9">
    <location>
        <begin position="163"/>
        <end position="184"/>
    </location>
</feature>
<dbReference type="SUPFAM" id="SSF160240">
    <property type="entry name" value="Cation efflux protein cytoplasmic domain-like"/>
    <property type="match status" value="1"/>
</dbReference>
<feature type="domain" description="Cation efflux protein cytoplasmic" evidence="11">
    <location>
        <begin position="222"/>
        <end position="293"/>
    </location>
</feature>
<dbReference type="InterPro" id="IPR027469">
    <property type="entry name" value="Cation_efflux_TMD_sf"/>
</dbReference>
<dbReference type="Pfam" id="PF16916">
    <property type="entry name" value="ZT_dimer"/>
    <property type="match status" value="1"/>
</dbReference>
<dbReference type="InterPro" id="IPR050681">
    <property type="entry name" value="CDF/SLC30A"/>
</dbReference>
<organism evidence="12 13">
    <name type="scientific">Sphingomonas lenta</name>
    <dbReference type="NCBI Taxonomy" id="1141887"/>
    <lineage>
        <taxon>Bacteria</taxon>
        <taxon>Pseudomonadati</taxon>
        <taxon>Pseudomonadota</taxon>
        <taxon>Alphaproteobacteria</taxon>
        <taxon>Sphingomonadales</taxon>
        <taxon>Sphingomonadaceae</taxon>
        <taxon>Sphingomonas</taxon>
    </lineage>
</organism>
<evidence type="ECO:0000259" key="11">
    <source>
        <dbReference type="Pfam" id="PF16916"/>
    </source>
</evidence>
<sequence>MGAGHDHGAGGHAHNHAAGANAKMLGWALALTGTYLVAEVIGAFVFNSLALLSDAAHMLTDVAALVIALLAIRIGQRAADDRRTFGYKRFEILAAAFNAMLLFAVAIYVVVEAVQRFREPEPVQSIGMLIVAAIGLAVNLISMRLLTGGKETSLNVKGAYLEVWADMIGSVGVIIGALAIRFTGWTWVDPVVAVLIGLWVLPRTWVLLRDTINVLLEGVPGGIKLAELRAAITATPGVAGVHDLHVWSMTTEEVSCTAHVTLAEGADSDSVRKAVAGTLDERFGIEHTTIQTEGPTEACEDDEHLHP</sequence>
<proteinExistence type="inferred from homology"/>
<evidence type="ECO:0000256" key="8">
    <source>
        <dbReference type="ARBA" id="ARBA00023136"/>
    </source>
</evidence>
<comment type="similarity">
    <text evidence="2">Belongs to the cation diffusion facilitator (CDF) transporter (TC 2.A.4) family. SLC30A subfamily.</text>
</comment>
<evidence type="ECO:0000256" key="2">
    <source>
        <dbReference type="ARBA" id="ARBA00008873"/>
    </source>
</evidence>
<dbReference type="SUPFAM" id="SSF161111">
    <property type="entry name" value="Cation efflux protein transmembrane domain-like"/>
    <property type="match status" value="1"/>
</dbReference>
<dbReference type="EMBL" id="NSLI01000002">
    <property type="protein sequence ID" value="PAX09058.1"/>
    <property type="molecule type" value="Genomic_DNA"/>
</dbReference>
<dbReference type="GO" id="GO:0005385">
    <property type="term" value="F:zinc ion transmembrane transporter activity"/>
    <property type="evidence" value="ECO:0007669"/>
    <property type="project" value="TreeGrafter"/>
</dbReference>
<protein>
    <submittedName>
        <fullName evidence="12">Cation transporter</fullName>
    </submittedName>
</protein>
<keyword evidence="5" id="KW-0864">Zinc transport</keyword>
<feature type="transmembrane region" description="Helical" evidence="9">
    <location>
        <begin position="123"/>
        <end position="142"/>
    </location>
</feature>
<dbReference type="Pfam" id="PF01545">
    <property type="entry name" value="Cation_efflux"/>
    <property type="match status" value="1"/>
</dbReference>
<feature type="transmembrane region" description="Helical" evidence="9">
    <location>
        <begin position="92"/>
        <end position="111"/>
    </location>
</feature>
<keyword evidence="6 9" id="KW-1133">Transmembrane helix</keyword>
<keyword evidence="13" id="KW-1185">Reference proteome</keyword>